<accession>A0AAJ1IID8</accession>
<keyword evidence="8" id="KW-0282">Flagellum</keyword>
<evidence type="ECO:0000256" key="3">
    <source>
        <dbReference type="ARBA" id="ARBA00014376"/>
    </source>
</evidence>
<gene>
    <name evidence="8" type="primary">flgB</name>
    <name evidence="8" type="ORF">PQJ61_17530</name>
</gene>
<dbReference type="PANTHER" id="PTHR30435:SF12">
    <property type="entry name" value="FLAGELLAR BASAL BODY ROD PROTEIN FLGB"/>
    <property type="match status" value="1"/>
</dbReference>
<evidence type="ECO:0000256" key="6">
    <source>
        <dbReference type="PIRNR" id="PIRNR002889"/>
    </source>
</evidence>
<comment type="subcellular location">
    <subcellularLocation>
        <location evidence="1 6">Bacterial flagellum basal body</location>
    </subcellularLocation>
</comment>
<reference evidence="8 9" key="1">
    <citation type="submission" date="2022-12" db="EMBL/GenBank/DDBJ databases">
        <title>Metagenome assembled genome from gulf of manar.</title>
        <authorList>
            <person name="Kohli P."/>
            <person name="Pk S."/>
            <person name="Venkata Ramana C."/>
            <person name="Sasikala C."/>
        </authorList>
    </citation>
    <scope>NUCLEOTIDE SEQUENCE [LARGE SCALE GENOMIC DNA]</scope>
    <source>
        <strain evidence="8">JB008</strain>
    </source>
</reference>
<sequence length="138" mass="15907">MFLDNSFGKDMELLHRTMDANLYRRSVISDNLANADTPNFKRSVVNFESELKRALDSENQSGMEAAMTDSKHISFNKVQDWREVQPRKVLDYLTKSDNNGNNVDAEEELMLAMQNQLQYNLLTTSISNQFYQISKVTS</sequence>
<dbReference type="PROSITE" id="PS00588">
    <property type="entry name" value="FLAGELLA_BB_ROD"/>
    <property type="match status" value="1"/>
</dbReference>
<evidence type="ECO:0000256" key="2">
    <source>
        <dbReference type="ARBA" id="ARBA00009677"/>
    </source>
</evidence>
<dbReference type="PANTHER" id="PTHR30435">
    <property type="entry name" value="FLAGELLAR PROTEIN"/>
    <property type="match status" value="1"/>
</dbReference>
<evidence type="ECO:0000256" key="1">
    <source>
        <dbReference type="ARBA" id="ARBA00004117"/>
    </source>
</evidence>
<dbReference type="GO" id="GO:0030694">
    <property type="term" value="C:bacterial-type flagellum basal body, rod"/>
    <property type="evidence" value="ECO:0007669"/>
    <property type="project" value="InterPro"/>
</dbReference>
<dbReference type="InterPro" id="IPR001444">
    <property type="entry name" value="Flag_bb_rod_N"/>
</dbReference>
<comment type="similarity">
    <text evidence="2 6">Belongs to the flagella basal body rod proteins family.</text>
</comment>
<evidence type="ECO:0000313" key="9">
    <source>
        <dbReference type="Proteomes" id="UP001221217"/>
    </source>
</evidence>
<name>A0AAJ1IID8_9SPIO</name>
<feature type="domain" description="Flagellar basal body rod protein N-terminal" evidence="7">
    <location>
        <begin position="17"/>
        <end position="41"/>
    </location>
</feature>
<dbReference type="Pfam" id="PF00460">
    <property type="entry name" value="Flg_bb_rod"/>
    <property type="match status" value="1"/>
</dbReference>
<comment type="function">
    <text evidence="5 6">Structural component of flagellum, the bacterial motility apparatus. Part of the rod structure of flagellar basal body.</text>
</comment>
<dbReference type="GO" id="GO:0071978">
    <property type="term" value="P:bacterial-type flagellum-dependent swarming motility"/>
    <property type="evidence" value="ECO:0007669"/>
    <property type="project" value="TreeGrafter"/>
</dbReference>
<dbReference type="PIRSF" id="PIRSF002889">
    <property type="entry name" value="Rod_FlgB"/>
    <property type="match status" value="1"/>
</dbReference>
<keyword evidence="8" id="KW-0966">Cell projection</keyword>
<dbReference type="Proteomes" id="UP001221217">
    <property type="component" value="Unassembled WGS sequence"/>
</dbReference>
<proteinExistence type="inferred from homology"/>
<organism evidence="8 9">
    <name type="scientific">Candidatus Thalassospirochaeta sargassi</name>
    <dbReference type="NCBI Taxonomy" id="3119039"/>
    <lineage>
        <taxon>Bacteria</taxon>
        <taxon>Pseudomonadati</taxon>
        <taxon>Spirochaetota</taxon>
        <taxon>Spirochaetia</taxon>
        <taxon>Spirochaetales</taxon>
        <taxon>Spirochaetaceae</taxon>
        <taxon>Candidatus Thalassospirochaeta</taxon>
    </lineage>
</organism>
<evidence type="ECO:0000259" key="7">
    <source>
        <dbReference type="Pfam" id="PF00460"/>
    </source>
</evidence>
<dbReference type="InterPro" id="IPR006300">
    <property type="entry name" value="FlgB"/>
</dbReference>
<dbReference type="NCBIfam" id="TIGR01396">
    <property type="entry name" value="FlgB"/>
    <property type="match status" value="1"/>
</dbReference>
<dbReference type="EMBL" id="JAQQAL010000051">
    <property type="protein sequence ID" value="MDC7228567.1"/>
    <property type="molecule type" value="Genomic_DNA"/>
</dbReference>
<keyword evidence="4 6" id="KW-0975">Bacterial flagellum</keyword>
<evidence type="ECO:0000256" key="4">
    <source>
        <dbReference type="ARBA" id="ARBA00023143"/>
    </source>
</evidence>
<comment type="subunit">
    <text evidence="6">The basal body constitutes a major portion of the flagellar organelle and consists of a number of rings mounted on a central rod.</text>
</comment>
<protein>
    <recommendedName>
        <fullName evidence="3 6">Flagellar basal body rod protein FlgB</fullName>
    </recommendedName>
</protein>
<evidence type="ECO:0000256" key="5">
    <source>
        <dbReference type="ARBA" id="ARBA00024934"/>
    </source>
</evidence>
<comment type="caution">
    <text evidence="8">The sequence shown here is derived from an EMBL/GenBank/DDBJ whole genome shotgun (WGS) entry which is preliminary data.</text>
</comment>
<keyword evidence="8" id="KW-0969">Cilium</keyword>
<dbReference type="InterPro" id="IPR019776">
    <property type="entry name" value="Flagellar_basal_body_rod_CS"/>
</dbReference>
<evidence type="ECO:0000313" key="8">
    <source>
        <dbReference type="EMBL" id="MDC7228567.1"/>
    </source>
</evidence>
<dbReference type="AlphaFoldDB" id="A0AAJ1IID8"/>